<dbReference type="EnsemblFungi" id="PTTG_29495-t43_1">
    <property type="protein sequence ID" value="PTTG_29495-t43_1-p1"/>
    <property type="gene ID" value="PTTG_29495"/>
</dbReference>
<dbReference type="STRING" id="630390.A0A180G3W4"/>
<name>A0A180G3W4_PUCT1</name>
<evidence type="ECO:0000313" key="4">
    <source>
        <dbReference type="Proteomes" id="UP000005240"/>
    </source>
</evidence>
<dbReference type="InterPro" id="IPR032675">
    <property type="entry name" value="LRR_dom_sf"/>
</dbReference>
<dbReference type="SUPFAM" id="SSF52047">
    <property type="entry name" value="RNI-like"/>
    <property type="match status" value="1"/>
</dbReference>
<organism evidence="2">
    <name type="scientific">Puccinia triticina (isolate 1-1 / race 1 (BBBD))</name>
    <name type="common">Brown leaf rust fungus</name>
    <dbReference type="NCBI Taxonomy" id="630390"/>
    <lineage>
        <taxon>Eukaryota</taxon>
        <taxon>Fungi</taxon>
        <taxon>Dikarya</taxon>
        <taxon>Basidiomycota</taxon>
        <taxon>Pucciniomycotina</taxon>
        <taxon>Pucciniomycetes</taxon>
        <taxon>Pucciniales</taxon>
        <taxon>Pucciniaceae</taxon>
        <taxon>Puccinia</taxon>
    </lineage>
</organism>
<proteinExistence type="predicted"/>
<dbReference type="Proteomes" id="UP000005240">
    <property type="component" value="Unassembled WGS sequence"/>
</dbReference>
<keyword evidence="4" id="KW-1185">Reference proteome</keyword>
<reference evidence="2" key="1">
    <citation type="submission" date="2009-11" db="EMBL/GenBank/DDBJ databases">
        <authorList>
            <consortium name="The Broad Institute Genome Sequencing Platform"/>
            <person name="Ward D."/>
            <person name="Feldgarden M."/>
            <person name="Earl A."/>
            <person name="Young S.K."/>
            <person name="Zeng Q."/>
            <person name="Koehrsen M."/>
            <person name="Alvarado L."/>
            <person name="Berlin A."/>
            <person name="Bochicchio J."/>
            <person name="Borenstein D."/>
            <person name="Chapman S.B."/>
            <person name="Chen Z."/>
            <person name="Engels R."/>
            <person name="Freedman E."/>
            <person name="Gellesch M."/>
            <person name="Goldberg J."/>
            <person name="Griggs A."/>
            <person name="Gujja S."/>
            <person name="Heilman E."/>
            <person name="Heiman D."/>
            <person name="Hepburn T."/>
            <person name="Howarth C."/>
            <person name="Jen D."/>
            <person name="Larson L."/>
            <person name="Lewis B."/>
            <person name="Mehta T."/>
            <person name="Park D."/>
            <person name="Pearson M."/>
            <person name="Roberts A."/>
            <person name="Saif S."/>
            <person name="Shea T."/>
            <person name="Shenoy N."/>
            <person name="Sisk P."/>
            <person name="Stolte C."/>
            <person name="Sykes S."/>
            <person name="Thomson T."/>
            <person name="Walk T."/>
            <person name="White J."/>
            <person name="Yandava C."/>
            <person name="Izard J."/>
            <person name="Baranova O.V."/>
            <person name="Blanton J.M."/>
            <person name="Tanner A.C."/>
            <person name="Dewhirst F.E."/>
            <person name="Haas B."/>
            <person name="Nusbaum C."/>
            <person name="Birren B."/>
        </authorList>
    </citation>
    <scope>NUCLEOTIDE SEQUENCE [LARGE SCALE GENOMIC DNA]</scope>
    <source>
        <strain evidence="2">1-1 BBBD Race 1</strain>
    </source>
</reference>
<dbReference type="AlphaFoldDB" id="A0A180G3W4"/>
<gene>
    <name evidence="2" type="ORF">PTTG_29495</name>
</gene>
<reference evidence="2" key="2">
    <citation type="submission" date="2016-05" db="EMBL/GenBank/DDBJ databases">
        <title>Comparative analysis highlights variable genome content of wheat rusts and divergence of the mating loci.</title>
        <authorList>
            <person name="Cuomo C.A."/>
            <person name="Bakkeren G."/>
            <person name="Szabo L."/>
            <person name="Khalil H."/>
            <person name="Joly D."/>
            <person name="Goldberg J."/>
            <person name="Young S."/>
            <person name="Zeng Q."/>
            <person name="Fellers J."/>
        </authorList>
    </citation>
    <scope>NUCLEOTIDE SEQUENCE [LARGE SCALE GENOMIC DNA]</scope>
    <source>
        <strain evidence="2">1-1 BBBD Race 1</strain>
    </source>
</reference>
<protein>
    <recommendedName>
        <fullName evidence="5">F-box domain-containing protein</fullName>
    </recommendedName>
</protein>
<accession>A0A180G3W4</accession>
<feature type="compositionally biased region" description="Acidic residues" evidence="1">
    <location>
        <begin position="413"/>
        <end position="430"/>
    </location>
</feature>
<reference evidence="3 4" key="3">
    <citation type="journal article" date="2017" name="G3 (Bethesda)">
        <title>Comparative analysis highlights variable genome content of wheat rusts and divergence of the mating loci.</title>
        <authorList>
            <person name="Cuomo C.A."/>
            <person name="Bakkeren G."/>
            <person name="Khalil H.B."/>
            <person name="Panwar V."/>
            <person name="Joly D."/>
            <person name="Linning R."/>
            <person name="Sakthikumar S."/>
            <person name="Song X."/>
            <person name="Adiconis X."/>
            <person name="Fan L."/>
            <person name="Goldberg J.M."/>
            <person name="Levin J.Z."/>
            <person name="Young S."/>
            <person name="Zeng Q."/>
            <person name="Anikster Y."/>
            <person name="Bruce M."/>
            <person name="Wang M."/>
            <person name="Yin C."/>
            <person name="McCallum B."/>
            <person name="Szabo L.J."/>
            <person name="Hulbert S."/>
            <person name="Chen X."/>
            <person name="Fellers J.P."/>
        </authorList>
    </citation>
    <scope>NUCLEOTIDE SEQUENCE</scope>
    <source>
        <strain evidence="4">Isolate 1-1 / race 1 (BBBD)</strain>
        <strain evidence="3">isolate 1-1 / race 1 (BBBD)</strain>
    </source>
</reference>
<evidence type="ECO:0008006" key="5">
    <source>
        <dbReference type="Google" id="ProtNLM"/>
    </source>
</evidence>
<dbReference type="EMBL" id="ADAS02000485">
    <property type="protein sequence ID" value="OAV87288.1"/>
    <property type="molecule type" value="Genomic_DNA"/>
</dbReference>
<dbReference type="OrthoDB" id="2509522at2759"/>
<evidence type="ECO:0000313" key="2">
    <source>
        <dbReference type="EMBL" id="OAV87288.1"/>
    </source>
</evidence>
<sequence>MHPSSGAKKASLSQLPLEIKQRIVHHVVMQTEKRHTYFHKPLPLSLVDRKFYELCRPFEWNELSLPCQAIPNLEKFIHQSLPRQANHVRSILIGVHEQPPSHSDGIFPRKQLCHILKVCTNLTKLNIRLECAAWLDQFGNLIIDPVHRPMSTLLQPISQLSNITYLTLDNLNGHRCMFDEQFLVRILRNLVHLVSLRINKVGTSFPTCDFDDQPPVQPLVSPLAIHLASLSSLKFIHFSYMHCFDSGWSTIKWKGALEGITLRKSMVSLRAVHAFCSLFEDSLVYLSLYLVPVNKTPTYEIPESDRGCVFRLPRLKRLSVYNKYIIPFLRLFRESPNITRISIIYYSSLKGIVDLINRADPTWINLKSLLVHGRRWQFSRDAISDLIKQGAEAGVKVECGILKKVRQPFFEEDEFSTESDSVEESDEEIESQDKHQDVGQISDCYKSP</sequence>
<reference evidence="3" key="4">
    <citation type="submission" date="2025-05" db="UniProtKB">
        <authorList>
            <consortium name="EnsemblFungi"/>
        </authorList>
    </citation>
    <scope>IDENTIFICATION</scope>
    <source>
        <strain evidence="3">isolate 1-1 / race 1 (BBBD)</strain>
    </source>
</reference>
<dbReference type="VEuPathDB" id="FungiDB:PTTG_29495"/>
<feature type="region of interest" description="Disordered" evidence="1">
    <location>
        <begin position="413"/>
        <end position="448"/>
    </location>
</feature>
<dbReference type="Gene3D" id="3.80.10.10">
    <property type="entry name" value="Ribonuclease Inhibitor"/>
    <property type="match status" value="1"/>
</dbReference>
<evidence type="ECO:0000256" key="1">
    <source>
        <dbReference type="SAM" id="MobiDB-lite"/>
    </source>
</evidence>
<evidence type="ECO:0000313" key="3">
    <source>
        <dbReference type="EnsemblFungi" id="PTTG_29495-t43_1-p1"/>
    </source>
</evidence>